<sequence length="141" mass="16188">MLKRGVLFFCCFVSVCGFSQDIFGKWKTIDDKTEAAKSVVEIYKENGKVFGKIVDILNPDKKDALCTKCVDEEKNTPILGLVLIKNMKPDGEYYKNGTIFDPEKGKKYDCSLKLTNNPNILQVRGYIAFFYATQYWERVNE</sequence>
<comment type="caution">
    <text evidence="2">The sequence shown here is derived from an EMBL/GenBank/DDBJ whole genome shotgun (WGS) entry which is preliminary data.</text>
</comment>
<evidence type="ECO:0000259" key="1">
    <source>
        <dbReference type="Pfam" id="PF09917"/>
    </source>
</evidence>
<name>A0ABT8WXY4_9FLAO</name>
<organism evidence="2 3">
    <name type="scientific">Flavivirga amylovorans</name>
    <dbReference type="NCBI Taxonomy" id="870486"/>
    <lineage>
        <taxon>Bacteria</taxon>
        <taxon>Pseudomonadati</taxon>
        <taxon>Bacteroidota</taxon>
        <taxon>Flavobacteriia</taxon>
        <taxon>Flavobacteriales</taxon>
        <taxon>Flavobacteriaceae</taxon>
        <taxon>Flavivirga</taxon>
    </lineage>
</organism>
<protein>
    <submittedName>
        <fullName evidence="2">DUF2147 domain-containing protein</fullName>
    </submittedName>
</protein>
<gene>
    <name evidence="2" type="ORF">Q4Q39_03880</name>
</gene>
<dbReference type="PANTHER" id="PTHR36919:SF3">
    <property type="entry name" value="BLL5882 PROTEIN"/>
    <property type="match status" value="1"/>
</dbReference>
<keyword evidence="3" id="KW-1185">Reference proteome</keyword>
<feature type="domain" description="DUF2147" evidence="1">
    <location>
        <begin position="24"/>
        <end position="138"/>
    </location>
</feature>
<dbReference type="Gene3D" id="2.40.128.520">
    <property type="match status" value="1"/>
</dbReference>
<evidence type="ECO:0000313" key="3">
    <source>
        <dbReference type="Proteomes" id="UP001176891"/>
    </source>
</evidence>
<dbReference type="Proteomes" id="UP001176891">
    <property type="component" value="Unassembled WGS sequence"/>
</dbReference>
<reference evidence="2" key="1">
    <citation type="submission" date="2023-07" db="EMBL/GenBank/DDBJ databases">
        <title>Two novel species in the genus Flavivirga.</title>
        <authorList>
            <person name="Kwon K."/>
        </authorList>
    </citation>
    <scope>NUCLEOTIDE SEQUENCE</scope>
    <source>
        <strain evidence="2">KACC 14157</strain>
    </source>
</reference>
<dbReference type="PANTHER" id="PTHR36919">
    <property type="entry name" value="BLR1215 PROTEIN"/>
    <property type="match status" value="1"/>
</dbReference>
<dbReference type="Pfam" id="PF09917">
    <property type="entry name" value="DUF2147"/>
    <property type="match status" value="1"/>
</dbReference>
<dbReference type="InterPro" id="IPR019223">
    <property type="entry name" value="DUF2147"/>
</dbReference>
<dbReference type="RefSeq" id="WP_303281053.1">
    <property type="nucleotide sequence ID" value="NZ_BAABCZ010000016.1"/>
</dbReference>
<proteinExistence type="predicted"/>
<accession>A0ABT8WXY4</accession>
<evidence type="ECO:0000313" key="2">
    <source>
        <dbReference type="EMBL" id="MDO5986539.1"/>
    </source>
</evidence>
<dbReference type="EMBL" id="JAUOEM010000001">
    <property type="protein sequence ID" value="MDO5986539.1"/>
    <property type="molecule type" value="Genomic_DNA"/>
</dbReference>